<protein>
    <submittedName>
        <fullName evidence="1">Uncharacterized protein</fullName>
    </submittedName>
</protein>
<evidence type="ECO:0000313" key="2">
    <source>
        <dbReference type="Proteomes" id="UP000038802"/>
    </source>
</evidence>
<proteinExistence type="predicted"/>
<dbReference type="EMBL" id="CSAE01000588">
    <property type="protein sequence ID" value="COW58065.1"/>
    <property type="molecule type" value="Genomic_DNA"/>
</dbReference>
<sequence>MRPSGVRLNGIPIFSRSSTASMASLHMISTASWSAR</sequence>
<gene>
    <name evidence="1" type="ORF">ERS007703_03881</name>
</gene>
<evidence type="ECO:0000313" key="1">
    <source>
        <dbReference type="EMBL" id="COW58065.1"/>
    </source>
</evidence>
<reference evidence="2" key="1">
    <citation type="submission" date="2015-03" db="EMBL/GenBank/DDBJ databases">
        <authorList>
            <consortium name="Pathogen Informatics"/>
        </authorList>
    </citation>
    <scope>NUCLEOTIDE SEQUENCE [LARGE SCALE GENOMIC DNA]</scope>
    <source>
        <strain evidence="2">K00500041</strain>
    </source>
</reference>
<name>A0A0U0S7I9_MYCTX</name>
<dbReference type="AlphaFoldDB" id="A0A0U0S7I9"/>
<accession>A0A0U0S7I9</accession>
<organism evidence="1 2">
    <name type="scientific">Mycobacterium tuberculosis</name>
    <dbReference type="NCBI Taxonomy" id="1773"/>
    <lineage>
        <taxon>Bacteria</taxon>
        <taxon>Bacillati</taxon>
        <taxon>Actinomycetota</taxon>
        <taxon>Actinomycetes</taxon>
        <taxon>Mycobacteriales</taxon>
        <taxon>Mycobacteriaceae</taxon>
        <taxon>Mycobacterium</taxon>
        <taxon>Mycobacterium tuberculosis complex</taxon>
    </lineage>
</organism>
<dbReference type="Proteomes" id="UP000038802">
    <property type="component" value="Unassembled WGS sequence"/>
</dbReference>